<name>A0A0A5GI84_9BACI</name>
<dbReference type="Proteomes" id="UP000030403">
    <property type="component" value="Unassembled WGS sequence"/>
</dbReference>
<dbReference type="STRING" id="1385511.GCA_000425225_00218"/>
<dbReference type="SMART" id="SM00490">
    <property type="entry name" value="HELICc"/>
    <property type="match status" value="1"/>
</dbReference>
<keyword evidence="4" id="KW-0067">ATP-binding</keyword>
<feature type="domain" description="Helicase ATP-binding" evidence="5">
    <location>
        <begin position="265"/>
        <end position="436"/>
    </location>
</feature>
<evidence type="ECO:0000256" key="2">
    <source>
        <dbReference type="ARBA" id="ARBA00022801"/>
    </source>
</evidence>
<evidence type="ECO:0000256" key="1">
    <source>
        <dbReference type="ARBA" id="ARBA00022741"/>
    </source>
</evidence>
<dbReference type="Pfam" id="PF04851">
    <property type="entry name" value="ResIII"/>
    <property type="match status" value="1"/>
</dbReference>
<comment type="caution">
    <text evidence="7">The sequence shown here is derived from an EMBL/GenBank/DDBJ whole genome shotgun (WGS) entry which is preliminary data.</text>
</comment>
<dbReference type="SUPFAM" id="SSF52540">
    <property type="entry name" value="P-loop containing nucleoside triphosphate hydrolases"/>
    <property type="match status" value="1"/>
</dbReference>
<dbReference type="GO" id="GO:0004386">
    <property type="term" value="F:helicase activity"/>
    <property type="evidence" value="ECO:0007669"/>
    <property type="project" value="UniProtKB-KW"/>
</dbReference>
<dbReference type="InterPro" id="IPR014001">
    <property type="entry name" value="Helicase_ATP-bd"/>
</dbReference>
<proteinExistence type="predicted"/>
<keyword evidence="8" id="KW-1185">Reference proteome</keyword>
<dbReference type="InterPro" id="IPR006935">
    <property type="entry name" value="Helicase/UvrB_N"/>
</dbReference>
<dbReference type="eggNOG" id="COG1061">
    <property type="taxonomic scope" value="Bacteria"/>
</dbReference>
<dbReference type="PANTHER" id="PTHR11274:SF0">
    <property type="entry name" value="GENERAL TRANSCRIPTION AND DNA REPAIR FACTOR IIH HELICASE SUBUNIT XPB"/>
    <property type="match status" value="1"/>
</dbReference>
<keyword evidence="2" id="KW-0378">Hydrolase</keyword>
<dbReference type="Pfam" id="PF00271">
    <property type="entry name" value="Helicase_C"/>
    <property type="match status" value="1"/>
</dbReference>
<evidence type="ECO:0000259" key="5">
    <source>
        <dbReference type="PROSITE" id="PS51192"/>
    </source>
</evidence>
<evidence type="ECO:0000256" key="3">
    <source>
        <dbReference type="ARBA" id="ARBA00022806"/>
    </source>
</evidence>
<evidence type="ECO:0000313" key="7">
    <source>
        <dbReference type="EMBL" id="KGX91724.1"/>
    </source>
</evidence>
<evidence type="ECO:0000313" key="8">
    <source>
        <dbReference type="Proteomes" id="UP000030403"/>
    </source>
</evidence>
<dbReference type="Gene3D" id="3.40.50.300">
    <property type="entry name" value="P-loop containing nucleotide triphosphate hydrolases"/>
    <property type="match status" value="2"/>
</dbReference>
<dbReference type="RefSeq" id="WP_027445291.1">
    <property type="nucleotide sequence ID" value="NZ_AULJ01000001.1"/>
</dbReference>
<evidence type="ECO:0000259" key="6">
    <source>
        <dbReference type="PROSITE" id="PS51194"/>
    </source>
</evidence>
<dbReference type="GO" id="GO:0003677">
    <property type="term" value="F:DNA binding"/>
    <property type="evidence" value="ECO:0007669"/>
    <property type="project" value="InterPro"/>
</dbReference>
<dbReference type="OrthoDB" id="9802848at2"/>
<dbReference type="PANTHER" id="PTHR11274">
    <property type="entry name" value="RAD25/XP-B DNA REPAIR HELICASE"/>
    <property type="match status" value="1"/>
</dbReference>
<dbReference type="GO" id="GO:0005524">
    <property type="term" value="F:ATP binding"/>
    <property type="evidence" value="ECO:0007669"/>
    <property type="project" value="UniProtKB-KW"/>
</dbReference>
<dbReference type="EMBL" id="AVPF01000001">
    <property type="protein sequence ID" value="KGX91724.1"/>
    <property type="molecule type" value="Genomic_DNA"/>
</dbReference>
<sequence length="721" mass="82806">MSFLHINLKESYRSSEDNVIENFYLPILQGAVLYRRAVGYFSSSALIDISKGISGLLRNNGKIQLIASPNLDKEDIEAIHKGYSEREKLIENKIIKELKSEKSYYEKERLNYIAHLISNQQLDIKIAFLNNGENKNIGLYHEKIGIVYDHEGNRIAFNGSLNETHSAFINNFESIDVFFSWNGNDINRVNNKESDFEKLWNNETKNIEIIDFPHLCRQELMNFKKDTLAEEKELYKLNKATEDNQDLPFIPHEVKLYDYQEKAIQVWEEQNFQGIFNMATGSGKTFTSLGGLVRLSRHLNYNIFIVIVVPYQHLAEQWSDEVQVFNFDPIIAYSSSSQRNWRRKLRDAVIDFNLGLSKVVTLISTNATYMTDFIQKQLSKVKGEVVLVVDEAHNFGAASLSEFLLPSIKYRLALSATLERHQDEEGTNKLYDYFGEKCIDYGLKEAINDNKLVKYYYKPIVTTLNETELENYITLSKEIGRNMIDKGNGKKELNTRGKKVALERSRLVAGAINKIEILKELLLKNEQPFEELKHALVYCGATTLYDFDSNEDSNEQVKQIEAVMSLLGHELGIKAAKITAEEDMSERKKLLTKFSEGHDIQTLVAIKCLDEGVNIPEIDKAYILSSSSNPKEYVQRRGRILRKAPNKHTAVIYDFITLPRSLDTVRNIPLSQLNSDYSLVLKEIVRIREFAELSLNPYEGLGLIDEIKKVYSITDEVTDLI</sequence>
<reference evidence="7 8" key="1">
    <citation type="submission" date="2013-08" db="EMBL/GenBank/DDBJ databases">
        <authorList>
            <person name="Huang J."/>
            <person name="Wang G."/>
        </authorList>
    </citation>
    <scope>NUCLEOTIDE SEQUENCE [LARGE SCALE GENOMIC DNA]</scope>
    <source>
        <strain evidence="7 8">BH030004</strain>
    </source>
</reference>
<feature type="domain" description="Helicase C-terminal" evidence="6">
    <location>
        <begin position="531"/>
        <end position="685"/>
    </location>
</feature>
<dbReference type="CDD" id="cd09179">
    <property type="entry name" value="PLDc_N_DEXD_a"/>
    <property type="match status" value="1"/>
</dbReference>
<accession>A0A0A5GI84</accession>
<protein>
    <submittedName>
        <fullName evidence="7">DNA-repair protein</fullName>
    </submittedName>
</protein>
<dbReference type="InterPro" id="IPR027417">
    <property type="entry name" value="P-loop_NTPase"/>
</dbReference>
<dbReference type="PROSITE" id="PS51192">
    <property type="entry name" value="HELICASE_ATP_BIND_1"/>
    <property type="match status" value="1"/>
</dbReference>
<keyword evidence="3" id="KW-0347">Helicase</keyword>
<evidence type="ECO:0000256" key="4">
    <source>
        <dbReference type="ARBA" id="ARBA00022840"/>
    </source>
</evidence>
<dbReference type="GO" id="GO:0016787">
    <property type="term" value="F:hydrolase activity"/>
    <property type="evidence" value="ECO:0007669"/>
    <property type="project" value="UniProtKB-KW"/>
</dbReference>
<dbReference type="AlphaFoldDB" id="A0A0A5GI84"/>
<dbReference type="PROSITE" id="PS51194">
    <property type="entry name" value="HELICASE_CTER"/>
    <property type="match status" value="1"/>
</dbReference>
<dbReference type="InterPro" id="IPR001650">
    <property type="entry name" value="Helicase_C-like"/>
</dbReference>
<dbReference type="InterPro" id="IPR050615">
    <property type="entry name" value="ATP-dep_DNA_Helicase"/>
</dbReference>
<dbReference type="SMART" id="SM00487">
    <property type="entry name" value="DEXDc"/>
    <property type="match status" value="1"/>
</dbReference>
<organism evidence="7 8">
    <name type="scientific">Pontibacillus marinus BH030004 = DSM 16465</name>
    <dbReference type="NCBI Taxonomy" id="1385511"/>
    <lineage>
        <taxon>Bacteria</taxon>
        <taxon>Bacillati</taxon>
        <taxon>Bacillota</taxon>
        <taxon>Bacilli</taxon>
        <taxon>Bacillales</taxon>
        <taxon>Bacillaceae</taxon>
        <taxon>Pontibacillus</taxon>
    </lineage>
</organism>
<gene>
    <name evidence="7" type="ORF">N783_00180</name>
</gene>
<keyword evidence="1" id="KW-0547">Nucleotide-binding</keyword>